<reference evidence="3" key="1">
    <citation type="journal article" date="2019" name="Int. J. Syst. Evol. Microbiol.">
        <title>The Global Catalogue of Microorganisms (GCM) 10K type strain sequencing project: providing services to taxonomists for standard genome sequencing and annotation.</title>
        <authorList>
            <consortium name="The Broad Institute Genomics Platform"/>
            <consortium name="The Broad Institute Genome Sequencing Center for Infectious Disease"/>
            <person name="Wu L."/>
            <person name="Ma J."/>
        </authorList>
    </citation>
    <scope>NUCLEOTIDE SEQUENCE [LARGE SCALE GENOMIC DNA]</scope>
    <source>
        <strain evidence="3">JCM 17224</strain>
    </source>
</reference>
<dbReference type="Proteomes" id="UP001500567">
    <property type="component" value="Unassembled WGS sequence"/>
</dbReference>
<evidence type="ECO:0000313" key="3">
    <source>
        <dbReference type="Proteomes" id="UP001500567"/>
    </source>
</evidence>
<dbReference type="RefSeq" id="WP_345072824.1">
    <property type="nucleotide sequence ID" value="NZ_BAABDJ010000017.1"/>
</dbReference>
<feature type="region of interest" description="Disordered" evidence="1">
    <location>
        <begin position="1"/>
        <end position="28"/>
    </location>
</feature>
<evidence type="ECO:0000256" key="1">
    <source>
        <dbReference type="SAM" id="MobiDB-lite"/>
    </source>
</evidence>
<gene>
    <name evidence="2" type="ORF">GCM10022408_20610</name>
</gene>
<protein>
    <submittedName>
        <fullName evidence="2">Uncharacterized protein</fullName>
    </submittedName>
</protein>
<sequence length="52" mass="5985">MLSPEEYAQLPDALKYPPHETGPYPLATPEEMDLKRGWCWYPRPAPEPQSAE</sequence>
<proteinExistence type="predicted"/>
<accession>A0ABP7S8V7</accession>
<comment type="caution">
    <text evidence="2">The sequence shown here is derived from an EMBL/GenBank/DDBJ whole genome shotgun (WGS) entry which is preliminary data.</text>
</comment>
<dbReference type="EMBL" id="BAABDJ010000017">
    <property type="protein sequence ID" value="GAA4008347.1"/>
    <property type="molecule type" value="Genomic_DNA"/>
</dbReference>
<name>A0ABP7S8V7_9BACT</name>
<evidence type="ECO:0000313" key="2">
    <source>
        <dbReference type="EMBL" id="GAA4008347.1"/>
    </source>
</evidence>
<keyword evidence="3" id="KW-1185">Reference proteome</keyword>
<organism evidence="2 3">
    <name type="scientific">Hymenobacter fastidiosus</name>
    <dbReference type="NCBI Taxonomy" id="486264"/>
    <lineage>
        <taxon>Bacteria</taxon>
        <taxon>Pseudomonadati</taxon>
        <taxon>Bacteroidota</taxon>
        <taxon>Cytophagia</taxon>
        <taxon>Cytophagales</taxon>
        <taxon>Hymenobacteraceae</taxon>
        <taxon>Hymenobacter</taxon>
    </lineage>
</organism>